<gene>
    <name evidence="3" type="ORF">GLE_3878</name>
</gene>
<reference evidence="3 4" key="1">
    <citation type="submission" date="2015-11" db="EMBL/GenBank/DDBJ databases">
        <title>Genome sequences of Lysobacter enzymogenes strain C3 and Lysobacter antibioticus ATCC 29479.</title>
        <authorList>
            <person name="Kobayashi D.Y."/>
        </authorList>
    </citation>
    <scope>NUCLEOTIDE SEQUENCE [LARGE SCALE GENOMIC DNA]</scope>
    <source>
        <strain evidence="3 4">C3</strain>
    </source>
</reference>
<dbReference type="EMBL" id="CP013140">
    <property type="protein sequence ID" value="ALN59221.1"/>
    <property type="molecule type" value="Genomic_DNA"/>
</dbReference>
<accession>A0A0S2DKS1</accession>
<dbReference type="OrthoDB" id="9796017at2"/>
<comment type="similarity">
    <text evidence="1">Belongs to the ABC-2 integral membrane protein family.</text>
</comment>
<evidence type="ECO:0000313" key="3">
    <source>
        <dbReference type="EMBL" id="ALN59221.1"/>
    </source>
</evidence>
<organism evidence="3 4">
    <name type="scientific">Lysobacter enzymogenes</name>
    <dbReference type="NCBI Taxonomy" id="69"/>
    <lineage>
        <taxon>Bacteria</taxon>
        <taxon>Pseudomonadati</taxon>
        <taxon>Pseudomonadota</taxon>
        <taxon>Gammaproteobacteria</taxon>
        <taxon>Lysobacterales</taxon>
        <taxon>Lysobacteraceae</taxon>
        <taxon>Lysobacter</taxon>
    </lineage>
</organism>
<dbReference type="PANTHER" id="PTHR30413:SF10">
    <property type="entry name" value="CAPSULE POLYSACCHARIDE EXPORT INNER-MEMBRANE PROTEIN CTRC"/>
    <property type="match status" value="1"/>
</dbReference>
<evidence type="ECO:0000313" key="4">
    <source>
        <dbReference type="Proteomes" id="UP000061569"/>
    </source>
</evidence>
<evidence type="ECO:0000256" key="2">
    <source>
        <dbReference type="ARBA" id="ARBA00022448"/>
    </source>
</evidence>
<keyword evidence="2" id="KW-0813">Transport</keyword>
<sequence>MLLNHLIQSLRQPDHWLYGSWLDTAIRYRRMRLGLLWLLVPTAVYIWGIGGFLASMQPGLDASRFLAHVALGFAVFRMVSAVMTDSTSVFSGFQYFIYDGHLRLTDYILRNLARSFYYFLLSLPLVLAAAIASPDFTPGGLPLATLGLAVVLVNLFSFSVLLGLAGARYPDLGELMGSVMMAAFLVTPVVWYPGAVPADSTPGLLMRANPFHHLLVAVRAPLLGETIDPASWLYLPILTVAGLVAAALAYRGCARRVAAWL</sequence>
<protein>
    <submittedName>
        <fullName evidence="3">ABC-2 type transporter</fullName>
    </submittedName>
</protein>
<dbReference type="PATRIC" id="fig|69.6.peg.3817"/>
<proteinExistence type="inferred from homology"/>
<dbReference type="STRING" id="69.GLE_3878"/>
<dbReference type="Proteomes" id="UP000061569">
    <property type="component" value="Chromosome"/>
</dbReference>
<dbReference type="KEGG" id="lez:GLE_3878"/>
<evidence type="ECO:0000256" key="1">
    <source>
        <dbReference type="ARBA" id="ARBA00007783"/>
    </source>
</evidence>
<name>A0A0S2DKS1_LYSEN</name>
<dbReference type="PANTHER" id="PTHR30413">
    <property type="entry name" value="INNER MEMBRANE TRANSPORT PERMEASE"/>
    <property type="match status" value="1"/>
</dbReference>
<dbReference type="AlphaFoldDB" id="A0A0S2DKS1"/>
<dbReference type="GO" id="GO:0015920">
    <property type="term" value="P:lipopolysaccharide transport"/>
    <property type="evidence" value="ECO:0007669"/>
    <property type="project" value="TreeGrafter"/>
</dbReference>